<dbReference type="PROSITE" id="PS50110">
    <property type="entry name" value="RESPONSE_REGULATORY"/>
    <property type="match status" value="1"/>
</dbReference>
<dbReference type="RefSeq" id="WP_146684324.1">
    <property type="nucleotide sequence ID" value="NZ_CP019646.1"/>
</dbReference>
<dbReference type="InterPro" id="IPR050595">
    <property type="entry name" value="Bact_response_regulator"/>
</dbReference>
<protein>
    <submittedName>
        <fullName evidence="4">Stalked cell differentiation-controlling protein</fullName>
    </submittedName>
</protein>
<dbReference type="FunFam" id="3.40.50.2300:FF:000444">
    <property type="entry name" value="Sensory transduction histidine kinase"/>
    <property type="match status" value="1"/>
</dbReference>
<evidence type="ECO:0000313" key="5">
    <source>
        <dbReference type="Proteomes" id="UP000188181"/>
    </source>
</evidence>
<dbReference type="InterPro" id="IPR011006">
    <property type="entry name" value="CheY-like_superfamily"/>
</dbReference>
<dbReference type="Gene3D" id="3.40.50.2300">
    <property type="match status" value="1"/>
</dbReference>
<evidence type="ECO:0000256" key="2">
    <source>
        <dbReference type="PROSITE-ProRule" id="PRU00169"/>
    </source>
</evidence>
<proteinExistence type="predicted"/>
<keyword evidence="5" id="KW-1185">Reference proteome</keyword>
<dbReference type="EMBL" id="CP019646">
    <property type="protein sequence ID" value="AQQ72098.1"/>
    <property type="molecule type" value="Genomic_DNA"/>
</dbReference>
<dbReference type="InterPro" id="IPR001789">
    <property type="entry name" value="Sig_transdc_resp-reg_receiver"/>
</dbReference>
<evidence type="ECO:0000313" key="4">
    <source>
        <dbReference type="EMBL" id="AQQ72098.1"/>
    </source>
</evidence>
<dbReference type="OrthoDB" id="9800897at2"/>
<dbReference type="PANTHER" id="PTHR44591">
    <property type="entry name" value="STRESS RESPONSE REGULATOR PROTEIN 1"/>
    <property type="match status" value="1"/>
</dbReference>
<dbReference type="Pfam" id="PF00072">
    <property type="entry name" value="Response_reg"/>
    <property type="match status" value="1"/>
</dbReference>
<dbReference type="Proteomes" id="UP000188181">
    <property type="component" value="Chromosome"/>
</dbReference>
<dbReference type="PANTHER" id="PTHR44591:SF3">
    <property type="entry name" value="RESPONSE REGULATORY DOMAIN-CONTAINING PROTEIN"/>
    <property type="match status" value="1"/>
</dbReference>
<name>A0A1Q2MHU3_9BACT</name>
<sequence>MSCTKNHIDTILVVDDNEQNLELIQAYLEDLDCRTLAATDGEEAIDIVKEQMPDLILLDVMMPKMSGYEVCKRLKAKPETTDIPVIMVTALSELGDIERAVECGTDDFLSKPVNKLELLTRVKTMLKLKSVTDKLQKTLAYLEALQIQAPQ</sequence>
<keyword evidence="1 2" id="KW-0597">Phosphoprotein</keyword>
<dbReference type="AlphaFoldDB" id="A0A1Q2MHU3"/>
<dbReference type="GO" id="GO:0000160">
    <property type="term" value="P:phosphorelay signal transduction system"/>
    <property type="evidence" value="ECO:0007669"/>
    <property type="project" value="InterPro"/>
</dbReference>
<evidence type="ECO:0000259" key="3">
    <source>
        <dbReference type="PROSITE" id="PS50110"/>
    </source>
</evidence>
<feature type="modified residue" description="4-aspartylphosphate" evidence="2">
    <location>
        <position position="59"/>
    </location>
</feature>
<evidence type="ECO:0000256" key="1">
    <source>
        <dbReference type="ARBA" id="ARBA00022553"/>
    </source>
</evidence>
<gene>
    <name evidence="4" type="primary">pleD_2</name>
    <name evidence="4" type="ORF">SMSP2_02478</name>
</gene>
<feature type="domain" description="Response regulatory" evidence="3">
    <location>
        <begin position="10"/>
        <end position="126"/>
    </location>
</feature>
<dbReference type="STRING" id="1851148.SMSP2_02478"/>
<accession>A0A1Q2MHU3</accession>
<dbReference type="KEGG" id="pbas:SMSP2_02478"/>
<dbReference type="CDD" id="cd17538">
    <property type="entry name" value="REC_D1_PleD-like"/>
    <property type="match status" value="1"/>
</dbReference>
<dbReference type="SUPFAM" id="SSF52172">
    <property type="entry name" value="CheY-like"/>
    <property type="match status" value="1"/>
</dbReference>
<reference evidence="5" key="1">
    <citation type="submission" date="2017-02" db="EMBL/GenBank/DDBJ databases">
        <title>Comparative genomics and description of representatives of a novel lineage of planctomycetes thriving in anoxic sediments.</title>
        <authorList>
            <person name="Spring S."/>
            <person name="Bunk B."/>
            <person name="Sproer C."/>
        </authorList>
    </citation>
    <scope>NUCLEOTIDE SEQUENCE [LARGE SCALE GENOMIC DNA]</scope>
    <source>
        <strain evidence="5">SM-Chi-D1</strain>
    </source>
</reference>
<organism evidence="4 5">
    <name type="scientific">Limihaloglobus sulfuriphilus</name>
    <dbReference type="NCBI Taxonomy" id="1851148"/>
    <lineage>
        <taxon>Bacteria</taxon>
        <taxon>Pseudomonadati</taxon>
        <taxon>Planctomycetota</taxon>
        <taxon>Phycisphaerae</taxon>
        <taxon>Sedimentisphaerales</taxon>
        <taxon>Sedimentisphaeraceae</taxon>
        <taxon>Limihaloglobus</taxon>
    </lineage>
</organism>
<dbReference type="SMART" id="SM00448">
    <property type="entry name" value="REC"/>
    <property type="match status" value="1"/>
</dbReference>